<keyword evidence="3" id="KW-0963">Cytoplasm</keyword>
<evidence type="ECO:0000256" key="5">
    <source>
        <dbReference type="ARBA" id="ARBA00023054"/>
    </source>
</evidence>
<dbReference type="OrthoDB" id="10063592at2759"/>
<evidence type="ECO:0000256" key="2">
    <source>
        <dbReference type="ARBA" id="ARBA00004496"/>
    </source>
</evidence>
<dbReference type="PROSITE" id="PS50057">
    <property type="entry name" value="FERM_3"/>
    <property type="match status" value="1"/>
</dbReference>
<dbReference type="GO" id="GO:0048731">
    <property type="term" value="P:system development"/>
    <property type="evidence" value="ECO:0007669"/>
    <property type="project" value="UniProtKB-ARBA"/>
</dbReference>
<keyword evidence="4" id="KW-0965">Cell junction</keyword>
<evidence type="ECO:0000256" key="6">
    <source>
        <dbReference type="SAM" id="MobiDB-lite"/>
    </source>
</evidence>
<dbReference type="InterPro" id="IPR029071">
    <property type="entry name" value="Ubiquitin-like_domsf"/>
</dbReference>
<dbReference type="GO" id="GO:0071944">
    <property type="term" value="C:cell periphery"/>
    <property type="evidence" value="ECO:0007669"/>
    <property type="project" value="UniProtKB-ARBA"/>
</dbReference>
<evidence type="ECO:0000313" key="9">
    <source>
        <dbReference type="Proteomes" id="UP000595437"/>
    </source>
</evidence>
<dbReference type="EMBL" id="CP045890">
    <property type="protein sequence ID" value="QQP56060.1"/>
    <property type="molecule type" value="Genomic_DNA"/>
</dbReference>
<dbReference type="InterPro" id="IPR019747">
    <property type="entry name" value="FERM_CS"/>
</dbReference>
<dbReference type="InterPro" id="IPR014352">
    <property type="entry name" value="FERM/acyl-CoA-bd_prot_sf"/>
</dbReference>
<dbReference type="Pfam" id="PF00373">
    <property type="entry name" value="FERM_M"/>
    <property type="match status" value="1"/>
</dbReference>
<dbReference type="InterPro" id="IPR018979">
    <property type="entry name" value="FERM_N"/>
</dbReference>
<dbReference type="PANTHER" id="PTHR46079">
    <property type="entry name" value="FERM DOMAIN-CONTAINING PROTEIN 4"/>
    <property type="match status" value="1"/>
</dbReference>
<protein>
    <recommendedName>
        <fullName evidence="7">FERM domain-containing protein</fullName>
    </recommendedName>
</protein>
<dbReference type="SUPFAM" id="SSF47031">
    <property type="entry name" value="Second domain of FERM"/>
    <property type="match status" value="1"/>
</dbReference>
<dbReference type="InterPro" id="IPR019749">
    <property type="entry name" value="Band_41_domain"/>
</dbReference>
<dbReference type="GO" id="GO:0070161">
    <property type="term" value="C:anchoring junction"/>
    <property type="evidence" value="ECO:0007669"/>
    <property type="project" value="UniProtKB-SubCell"/>
</dbReference>
<dbReference type="PROSITE" id="PS00661">
    <property type="entry name" value="FERM_2"/>
    <property type="match status" value="1"/>
</dbReference>
<sequence length="569" mass="64675">MKVSRSESLGSRSGRPASVVLLDERRLELHLQPRLLGGELLDLVCAHVGLKEEKEYFGLALLDEKGLTTWLSLDRKVLEQDLPRKPSVLTLHFLVKFFIESISHLSHVKTVELFYLQARSLVFRGDLIAETEVLYQLAALSLQASVGDYTDEPTTKSLLRKTPLLPAALLLQEEEEATEEGVREHYKKTVGQTRGQALVNYMSIVESMPTYGVHYFEVFDKRQKPWWLGLSCRGIAQYAFEDRKVPVRVFQWKRLENLYFRDKKFSIEVHDLKRVIQAPSSTDLYEDSLRLEEASLGDPELLDAIQDASTRVSSSRRSFHPGSIRVYVWFGKTQGLTKCIWQSAISQHQFYLDRKRAKLRHPVPPRSLNEIARELTRSSISLSSCSSSLSRESSTQSLLGAVGGGRRSKSDEEVSEETRLARMEMLTALRARREALDSKVREKTKLLKELCLKEGELTGDLPPEMPLGPGESLPIIRRRIGTEFQLNFERLLNKSSVGPQAELLSNLEMEREIQSQITSAALKISNDTSVSKSVRKQRKISYQQSQRKLKEIESKLCELRAKISSSGDL</sequence>
<dbReference type="SUPFAM" id="SSF50729">
    <property type="entry name" value="PH domain-like"/>
    <property type="match status" value="1"/>
</dbReference>
<evidence type="ECO:0000313" key="8">
    <source>
        <dbReference type="EMBL" id="QQP56060.1"/>
    </source>
</evidence>
<evidence type="ECO:0000256" key="1">
    <source>
        <dbReference type="ARBA" id="ARBA00004282"/>
    </source>
</evidence>
<dbReference type="InterPro" id="IPR011993">
    <property type="entry name" value="PH-like_dom_sf"/>
</dbReference>
<evidence type="ECO:0000256" key="3">
    <source>
        <dbReference type="ARBA" id="ARBA00022490"/>
    </source>
</evidence>
<dbReference type="InterPro" id="IPR000299">
    <property type="entry name" value="FERM_domain"/>
</dbReference>
<dbReference type="PANTHER" id="PTHR46079:SF2">
    <property type="entry name" value="FERM DOMAIN-CONTAINING PROTEIN"/>
    <property type="match status" value="1"/>
</dbReference>
<dbReference type="InterPro" id="IPR047176">
    <property type="entry name" value="FRMD4A/B"/>
</dbReference>
<proteinExistence type="predicted"/>
<evidence type="ECO:0000259" key="7">
    <source>
        <dbReference type="PROSITE" id="PS50057"/>
    </source>
</evidence>
<dbReference type="InterPro" id="IPR021774">
    <property type="entry name" value="CUPID"/>
</dbReference>
<evidence type="ECO:0000256" key="4">
    <source>
        <dbReference type="ARBA" id="ARBA00022949"/>
    </source>
</evidence>
<accession>A0A7T8QUZ2</accession>
<dbReference type="GO" id="GO:0090162">
    <property type="term" value="P:establishment of epithelial cell polarity"/>
    <property type="evidence" value="ECO:0007669"/>
    <property type="project" value="InterPro"/>
</dbReference>
<dbReference type="Pfam" id="PF09380">
    <property type="entry name" value="FERM_C"/>
    <property type="match status" value="1"/>
</dbReference>
<dbReference type="Pfam" id="PF09379">
    <property type="entry name" value="FERM_N"/>
    <property type="match status" value="1"/>
</dbReference>
<dbReference type="Gene3D" id="3.10.20.90">
    <property type="entry name" value="Phosphatidylinositol 3-kinase Catalytic Subunit, Chain A, domain 1"/>
    <property type="match status" value="1"/>
</dbReference>
<reference evidence="9" key="1">
    <citation type="submission" date="2021-01" db="EMBL/GenBank/DDBJ databases">
        <title>Caligus Genome Assembly.</title>
        <authorList>
            <person name="Gallardo-Escarate C."/>
        </authorList>
    </citation>
    <scope>NUCLEOTIDE SEQUENCE [LARGE SCALE GENOMIC DNA]</scope>
</reference>
<keyword evidence="5" id="KW-0175">Coiled coil</keyword>
<dbReference type="AlphaFoldDB" id="A0A7T8QUZ2"/>
<feature type="region of interest" description="Disordered" evidence="6">
    <location>
        <begin position="396"/>
        <end position="415"/>
    </location>
</feature>
<dbReference type="CDD" id="cd14473">
    <property type="entry name" value="FERM_B-lobe"/>
    <property type="match status" value="1"/>
</dbReference>
<dbReference type="Gene3D" id="1.20.80.10">
    <property type="match status" value="1"/>
</dbReference>
<name>A0A7T8QUZ2_CALRO</name>
<gene>
    <name evidence="8" type="ORF">FKW44_000607</name>
</gene>
<dbReference type="PROSITE" id="PS00660">
    <property type="entry name" value="FERM_1"/>
    <property type="match status" value="1"/>
</dbReference>
<dbReference type="SMART" id="SM01196">
    <property type="entry name" value="FERM_C"/>
    <property type="match status" value="1"/>
</dbReference>
<comment type="subcellular location">
    <subcellularLocation>
        <location evidence="1">Cell junction</location>
    </subcellularLocation>
    <subcellularLocation>
        <location evidence="2">Cytoplasm</location>
    </subcellularLocation>
</comment>
<dbReference type="Gene3D" id="2.30.29.30">
    <property type="entry name" value="Pleckstrin-homology domain (PH domain)/Phosphotyrosine-binding domain (PTB)"/>
    <property type="match status" value="1"/>
</dbReference>
<organism evidence="8 9">
    <name type="scientific">Caligus rogercresseyi</name>
    <name type="common">Sea louse</name>
    <dbReference type="NCBI Taxonomy" id="217165"/>
    <lineage>
        <taxon>Eukaryota</taxon>
        <taxon>Metazoa</taxon>
        <taxon>Ecdysozoa</taxon>
        <taxon>Arthropoda</taxon>
        <taxon>Crustacea</taxon>
        <taxon>Multicrustacea</taxon>
        <taxon>Hexanauplia</taxon>
        <taxon>Copepoda</taxon>
        <taxon>Siphonostomatoida</taxon>
        <taxon>Caligidae</taxon>
        <taxon>Caligus</taxon>
    </lineage>
</organism>
<feature type="domain" description="FERM" evidence="7">
    <location>
        <begin position="15"/>
        <end position="317"/>
    </location>
</feature>
<dbReference type="GO" id="GO:0005737">
    <property type="term" value="C:cytoplasm"/>
    <property type="evidence" value="ECO:0007669"/>
    <property type="project" value="UniProtKB-SubCell"/>
</dbReference>
<keyword evidence="9" id="KW-1185">Reference proteome</keyword>
<dbReference type="Pfam" id="PF11819">
    <property type="entry name" value="CUPID"/>
    <property type="match status" value="1"/>
</dbReference>
<dbReference type="InterPro" id="IPR035963">
    <property type="entry name" value="FERM_2"/>
</dbReference>
<dbReference type="SMART" id="SM00295">
    <property type="entry name" value="B41"/>
    <property type="match status" value="1"/>
</dbReference>
<dbReference type="SUPFAM" id="SSF54236">
    <property type="entry name" value="Ubiquitin-like"/>
    <property type="match status" value="1"/>
</dbReference>
<dbReference type="InterPro" id="IPR019748">
    <property type="entry name" value="FERM_central"/>
</dbReference>
<dbReference type="Proteomes" id="UP000595437">
    <property type="component" value="Chromosome 1"/>
</dbReference>
<dbReference type="GO" id="GO:0009887">
    <property type="term" value="P:animal organ morphogenesis"/>
    <property type="evidence" value="ECO:0007669"/>
    <property type="project" value="UniProtKB-ARBA"/>
</dbReference>
<dbReference type="InterPro" id="IPR018980">
    <property type="entry name" value="FERM_PH-like_C"/>
</dbReference>